<feature type="signal peptide" evidence="1">
    <location>
        <begin position="1"/>
        <end position="24"/>
    </location>
</feature>
<reference evidence="2 3" key="1">
    <citation type="journal article" date="2015" name="Genome Announc.">
        <title>Complete Genome Sequence of Pseudoxanthomonas suwonensis Strain J1, a Cellulose-Degrading Bacterium Isolated from Leaf- and Wood-Enriched Soil.</title>
        <authorList>
            <person name="Hou L."/>
            <person name="Jiang J."/>
            <person name="Xu Z."/>
            <person name="Zhou Y."/>
            <person name="Leung F.C."/>
        </authorList>
    </citation>
    <scope>NUCLEOTIDE SEQUENCE [LARGE SCALE GENOMIC DNA]</scope>
    <source>
        <strain evidence="2 3">J1</strain>
    </source>
</reference>
<name>A0A0E3UPM9_9GAMM</name>
<protein>
    <submittedName>
        <fullName evidence="2">Uncharacterized protein</fullName>
    </submittedName>
</protein>
<organism evidence="2 3">
    <name type="scientific">Pseudoxanthomonas suwonensis</name>
    <dbReference type="NCBI Taxonomy" id="314722"/>
    <lineage>
        <taxon>Bacteria</taxon>
        <taxon>Pseudomonadati</taxon>
        <taxon>Pseudomonadota</taxon>
        <taxon>Gammaproteobacteria</taxon>
        <taxon>Lysobacterales</taxon>
        <taxon>Lysobacteraceae</taxon>
        <taxon>Pseudoxanthomonas</taxon>
    </lineage>
</organism>
<dbReference type="PATRIC" id="fig|314722.6.peg.993"/>
<dbReference type="RefSeq" id="WP_052633922.1">
    <property type="nucleotide sequence ID" value="NZ_CP011144.1"/>
</dbReference>
<evidence type="ECO:0000313" key="2">
    <source>
        <dbReference type="EMBL" id="AKC88181.1"/>
    </source>
</evidence>
<evidence type="ECO:0000256" key="1">
    <source>
        <dbReference type="SAM" id="SignalP"/>
    </source>
</evidence>
<dbReference type="KEGG" id="psuw:WQ53_04730"/>
<gene>
    <name evidence="2" type="ORF">WQ53_04730</name>
</gene>
<evidence type="ECO:0000313" key="3">
    <source>
        <dbReference type="Proteomes" id="UP000033067"/>
    </source>
</evidence>
<proteinExistence type="predicted"/>
<keyword evidence="1" id="KW-0732">Signal</keyword>
<sequence>MKMKALDCALIGILSALVMQAAVAQEQTADAAGVDCTSAGCVAAQGELLMQVRTRGKRQPQTVEAPETTQALQSDRRVTVEAVQPGKAVAVGKWSVQMPGGGVVWATEDPNLGQPQLDVSATSLVAFDGSRITRPVRFFSYSNYSAFIERAEVRVFRANDSDLVAPLATIPLPVAAVADVEWDGVLPADARVRAGDELLYVVRAWGADGAFDETWPRRMQLVAPDEAQRGGQALRSATERKLGQSLGSDEAEARSLVDDVFDGNGLRVQNIPVYGSRIRIQGHNLPDNASVRINGRSFPLDTERKLVAEFLEPVGQHRFEIEMNGHGLSAPVTRTLDVDVSGKYMFAMALADFTLSGNSVSGSIEPLAGDDHFERDLVVDGRLAFYLKGKVRGKYLVTAQADTQEREVGNLFSGFWKADPQDIFRRLDPDRYYPVYGDDSSTYRDIDTMGRLYVRVDWDKSQALWGNFNTGVTGTEYGQYSRSLYGGALGWRSRRSTVLGEAGSQLKVFGSEAQTAPGHSEFLGTGGSLYYLRHTDVLPGSERVVLEVRDPTTGRTEQRVDLVEGADYEIDAMQGRILLTRPLAVVTRENVPSLTRDMPLDGLSQVLLVDYEYVPQGFDADDVAAGVRGKHWFGDHVAIGGTYVDENRAGDDYTLAGADLTLQAGNGTYLKLEHSRTESTSAPVFFSSNGGLSFTRINPVSAARKGDARAVEARANFREQGWTELDWSAGAWWRQVDAGFSVSRFDIGQDVEEYGAEVLGQFSPGFNLYTRYSRTERGPEALTQAQATAEWRVSDFSTLGAELRRVEEQRASGAAAGVLAALQYKQRFGSSVELYGTAQKTLDDDGGRYADNDAVTAGGKYLFGNLSSVGAEATHGDRGDAAQVNAEYRLGTEHSIYTAYTHSTDRSPYDPLFNNRADGGWTIGQRWRLSNQVNLYNESQWLKSPSESGLARTFGMDFYPALGWNMGFTLQQAELDTTVGGVDREAVSVNGGRTSNATQWQSKLEWRRDTGAERREQWVSSNRLAHKLSESFRIAGRLNYSRTRDELLAAAGAKFVEGNLGFAWRPWDGTRWAMFGRYTYLYDVSALSQEGVNVADYDQRSQVLSMEGVFKADDRWELAAKLARREGEVRMGRLVGAWADSATTFAAGQVRYDIGGQWHALGEYRWLDVDDGGAKSGFLAGVDRDLGRNFRVGVGYNFTRFSDDLTNFDYDHQGFFLNVVGRY</sequence>
<keyword evidence="3" id="KW-1185">Reference proteome</keyword>
<dbReference type="Proteomes" id="UP000033067">
    <property type="component" value="Chromosome"/>
</dbReference>
<dbReference type="AlphaFoldDB" id="A0A0E3UPM9"/>
<feature type="chain" id="PRO_5002412883" evidence="1">
    <location>
        <begin position="25"/>
        <end position="1223"/>
    </location>
</feature>
<dbReference type="EMBL" id="CP011144">
    <property type="protein sequence ID" value="AKC88181.1"/>
    <property type="molecule type" value="Genomic_DNA"/>
</dbReference>
<accession>A0A0E3UPM9</accession>